<evidence type="ECO:0000256" key="2">
    <source>
        <dbReference type="SAM" id="Phobius"/>
    </source>
</evidence>
<accession>A0A8C6AU45</accession>
<keyword evidence="2" id="KW-0812">Transmembrane</keyword>
<organism evidence="3 4">
    <name type="scientific">Monodon monoceros</name>
    <name type="common">Narwhal</name>
    <name type="synonym">Ceratodon monodon</name>
    <dbReference type="NCBI Taxonomy" id="40151"/>
    <lineage>
        <taxon>Eukaryota</taxon>
        <taxon>Metazoa</taxon>
        <taxon>Chordata</taxon>
        <taxon>Craniata</taxon>
        <taxon>Vertebrata</taxon>
        <taxon>Euteleostomi</taxon>
        <taxon>Mammalia</taxon>
        <taxon>Eutheria</taxon>
        <taxon>Laurasiatheria</taxon>
        <taxon>Artiodactyla</taxon>
        <taxon>Whippomorpha</taxon>
        <taxon>Cetacea</taxon>
        <taxon>Odontoceti</taxon>
        <taxon>Monodontidae</taxon>
        <taxon>Monodon</taxon>
    </lineage>
</organism>
<dbReference type="AlphaFoldDB" id="A0A8C6AU45"/>
<dbReference type="PANTHER" id="PTHR22776:SF43">
    <property type="entry name" value="CKLF-LIKE MARVEL TRANSMEMBRANE DOMAIN-CONTAINING PROTEIN 1"/>
    <property type="match status" value="1"/>
</dbReference>
<keyword evidence="2" id="KW-1133">Transmembrane helix</keyword>
<protein>
    <recommendedName>
        <fullName evidence="5">MARVEL domain-containing protein</fullName>
    </recommendedName>
</protein>
<feature type="region of interest" description="Disordered" evidence="1">
    <location>
        <begin position="1"/>
        <end position="22"/>
    </location>
</feature>
<keyword evidence="4" id="KW-1185">Reference proteome</keyword>
<keyword evidence="2" id="KW-0472">Membrane</keyword>
<dbReference type="Proteomes" id="UP000694561">
    <property type="component" value="Unplaced"/>
</dbReference>
<name>A0A8C6AU45_MONMO</name>
<sequence>MNPEDDNARSGDSKSGGPPSRSGLLIGALVCFIIAEAQESYVAITVLETCIVLFFILIYMLTLHHSMTYLHWSLLDLINSFITAVFLFVVAILAMEEKERSHLFYVGGRQ</sequence>
<feature type="transmembrane region" description="Helical" evidence="2">
    <location>
        <begin position="69"/>
        <end position="94"/>
    </location>
</feature>
<reference evidence="3" key="2">
    <citation type="submission" date="2025-09" db="UniProtKB">
        <authorList>
            <consortium name="Ensembl"/>
        </authorList>
    </citation>
    <scope>IDENTIFICATION</scope>
</reference>
<reference evidence="3" key="1">
    <citation type="submission" date="2025-08" db="UniProtKB">
        <authorList>
            <consortium name="Ensembl"/>
        </authorList>
    </citation>
    <scope>IDENTIFICATION</scope>
</reference>
<dbReference type="PANTHER" id="PTHR22776">
    <property type="entry name" value="MARVEL-CONTAINING POTENTIAL LIPID RAFT-ASSOCIATED PROTEIN"/>
    <property type="match status" value="1"/>
</dbReference>
<dbReference type="InterPro" id="IPR050578">
    <property type="entry name" value="MARVEL-CKLF_proteins"/>
</dbReference>
<feature type="transmembrane region" description="Helical" evidence="2">
    <location>
        <begin position="42"/>
        <end position="63"/>
    </location>
</feature>
<evidence type="ECO:0008006" key="5">
    <source>
        <dbReference type="Google" id="ProtNLM"/>
    </source>
</evidence>
<evidence type="ECO:0000313" key="3">
    <source>
        <dbReference type="Ensembl" id="ENSMMNP00015005110.1"/>
    </source>
</evidence>
<dbReference type="GO" id="GO:0016020">
    <property type="term" value="C:membrane"/>
    <property type="evidence" value="ECO:0007669"/>
    <property type="project" value="TreeGrafter"/>
</dbReference>
<evidence type="ECO:0000256" key="1">
    <source>
        <dbReference type="SAM" id="MobiDB-lite"/>
    </source>
</evidence>
<proteinExistence type="predicted"/>
<evidence type="ECO:0000313" key="4">
    <source>
        <dbReference type="Proteomes" id="UP000694561"/>
    </source>
</evidence>
<dbReference type="Ensembl" id="ENSMMNT00015005607.1">
    <property type="protein sequence ID" value="ENSMMNP00015005110.1"/>
    <property type="gene ID" value="ENSMMNG00015003867.1"/>
</dbReference>
<feature type="compositionally biased region" description="Basic and acidic residues" evidence="1">
    <location>
        <begin position="1"/>
        <end position="12"/>
    </location>
</feature>
<dbReference type="GeneTree" id="ENSGT00940000163203"/>